<dbReference type="InterPro" id="IPR013783">
    <property type="entry name" value="Ig-like_fold"/>
</dbReference>
<gene>
    <name evidence="2" type="ORF">LCGC14_2024810</name>
</gene>
<organism evidence="2">
    <name type="scientific">marine sediment metagenome</name>
    <dbReference type="NCBI Taxonomy" id="412755"/>
    <lineage>
        <taxon>unclassified sequences</taxon>
        <taxon>metagenomes</taxon>
        <taxon>ecological metagenomes</taxon>
    </lineage>
</organism>
<proteinExistence type="predicted"/>
<dbReference type="AlphaFoldDB" id="A0A0F9FIZ8"/>
<accession>A0A0F9FIZ8</accession>
<evidence type="ECO:0000259" key="1">
    <source>
        <dbReference type="PROSITE" id="PS50093"/>
    </source>
</evidence>
<protein>
    <recommendedName>
        <fullName evidence="1">PKD domain-containing protein</fullName>
    </recommendedName>
</protein>
<feature type="non-terminal residue" evidence="2">
    <location>
        <position position="1"/>
    </location>
</feature>
<sequence length="725" mass="77893">SSSKQYYNIDWTDPVVGEISPLTAMTGIPQTFTASLSDPVGKISGCWFYVDGNVTSTEFITVSPSPCENRASCTVSVNHTFFNLGNYPVKFSCSDAAMNVGRSPVPTTVTVVAGGSSAPIITNLSYYTAHASTPDQQCTDQFICCTEPTTQNNCNIKFNISAYDPDGNPLTYTWDFGDGGIESNEEDPSHHYYTANTYNVVVDVFDGRDHTQDNLLITVNNPTVSVGLTADPSFGSDSLLNVDLRAIVGGSRYGTINYKFDCTNDGSWELESSSQSVSDYTAVDLCNYSSSGNYTAKVFIERGGSAEDTANINVVASECTPGQQIDCTSSQGCIHIITCQGDSTWPSCPTDECVEDDIRGCGDCGEETCLSTCQWGTCSGEGECTPGPDCPDCFCPSDTCVAQDYYDYPDLGDCDAGCFCDTGTESGEPCEPTILIDNIQCNKTPICDSLDAIPDLGIAPLSASFTGLAHDDDGTIVQYGFIFGDGGSGTTSENNINYIYNNPGTYCAKLRVWDDEGTWTSIPGDCPDVCTKQINISANIPPVANISCDGSGCSPGAVCNGSWITYNRNCQYYFLNDSTDPNSTNPPDNNDIIRSTWSIFYGGGTPWQDPYVICTDNSGTPENEGICDLLLPSLPTSQNYYTTLTVEDVKGATNSFSRNFYVRREISADFQCSLNPEEGWQSCNGFVTSEGEVVYFKDTSVISEGATGASSWSWAFEDGDPVTSS</sequence>
<dbReference type="PROSITE" id="PS50093">
    <property type="entry name" value="PKD"/>
    <property type="match status" value="2"/>
</dbReference>
<feature type="non-terminal residue" evidence="2">
    <location>
        <position position="725"/>
    </location>
</feature>
<dbReference type="CDD" id="cd00146">
    <property type="entry name" value="PKD"/>
    <property type="match status" value="2"/>
</dbReference>
<comment type="caution">
    <text evidence="2">The sequence shown here is derived from an EMBL/GenBank/DDBJ whole genome shotgun (WGS) entry which is preliminary data.</text>
</comment>
<dbReference type="InterPro" id="IPR022409">
    <property type="entry name" value="PKD/Chitinase_dom"/>
</dbReference>
<feature type="domain" description="PKD" evidence="1">
    <location>
        <begin position="457"/>
        <end position="521"/>
    </location>
</feature>
<reference evidence="2" key="1">
    <citation type="journal article" date="2015" name="Nature">
        <title>Complex archaea that bridge the gap between prokaryotes and eukaryotes.</title>
        <authorList>
            <person name="Spang A."/>
            <person name="Saw J.H."/>
            <person name="Jorgensen S.L."/>
            <person name="Zaremba-Niedzwiedzka K."/>
            <person name="Martijn J."/>
            <person name="Lind A.E."/>
            <person name="van Eijk R."/>
            <person name="Schleper C."/>
            <person name="Guy L."/>
            <person name="Ettema T.J."/>
        </authorList>
    </citation>
    <scope>NUCLEOTIDE SEQUENCE</scope>
</reference>
<feature type="domain" description="PKD" evidence="1">
    <location>
        <begin position="167"/>
        <end position="206"/>
    </location>
</feature>
<dbReference type="SMART" id="SM00089">
    <property type="entry name" value="PKD"/>
    <property type="match status" value="2"/>
</dbReference>
<name>A0A0F9FIZ8_9ZZZZ</name>
<dbReference type="Gene3D" id="2.60.40.10">
    <property type="entry name" value="Immunoglobulins"/>
    <property type="match status" value="3"/>
</dbReference>
<dbReference type="Pfam" id="PF18911">
    <property type="entry name" value="PKD_4"/>
    <property type="match status" value="2"/>
</dbReference>
<evidence type="ECO:0000313" key="2">
    <source>
        <dbReference type="EMBL" id="KKL78441.1"/>
    </source>
</evidence>
<dbReference type="InterPro" id="IPR000601">
    <property type="entry name" value="PKD_dom"/>
</dbReference>
<dbReference type="InterPro" id="IPR035986">
    <property type="entry name" value="PKD_dom_sf"/>
</dbReference>
<dbReference type="EMBL" id="LAZR01023454">
    <property type="protein sequence ID" value="KKL78441.1"/>
    <property type="molecule type" value="Genomic_DNA"/>
</dbReference>
<dbReference type="SUPFAM" id="SSF49299">
    <property type="entry name" value="PKD domain"/>
    <property type="match status" value="2"/>
</dbReference>